<dbReference type="GO" id="GO:0015846">
    <property type="term" value="P:polyamine transport"/>
    <property type="evidence" value="ECO:0007669"/>
    <property type="project" value="InterPro"/>
</dbReference>
<dbReference type="CDD" id="cd13590">
    <property type="entry name" value="PBP2_PotD_PotF_like"/>
    <property type="match status" value="1"/>
</dbReference>
<accession>A3MSE1</accession>
<dbReference type="GO" id="GO:0042597">
    <property type="term" value="C:periplasmic space"/>
    <property type="evidence" value="ECO:0007669"/>
    <property type="project" value="UniProtKB-SubCell"/>
</dbReference>
<organism evidence="5 6">
    <name type="scientific">Pyrobaculum calidifontis (strain DSM 21063 / JCM 11548 / VA1)</name>
    <dbReference type="NCBI Taxonomy" id="410359"/>
    <lineage>
        <taxon>Archaea</taxon>
        <taxon>Thermoproteota</taxon>
        <taxon>Thermoprotei</taxon>
        <taxon>Thermoproteales</taxon>
        <taxon>Thermoproteaceae</taxon>
        <taxon>Pyrobaculum</taxon>
    </lineage>
</organism>
<dbReference type="EMBL" id="CP000561">
    <property type="protein sequence ID" value="ABO07558.1"/>
    <property type="molecule type" value="Genomic_DNA"/>
</dbReference>
<dbReference type="Gene3D" id="3.40.190.10">
    <property type="entry name" value="Periplasmic binding protein-like II"/>
    <property type="match status" value="2"/>
</dbReference>
<keyword evidence="3" id="KW-0732">Signal</keyword>
<dbReference type="InterPro" id="IPR001188">
    <property type="entry name" value="Sperm_putr-bd"/>
</dbReference>
<reference evidence="5" key="1">
    <citation type="submission" date="2007-02" db="EMBL/GenBank/DDBJ databases">
        <title>Complete sequence of Pyrobaculum calidifontis JCM 11548.</title>
        <authorList>
            <consortium name="US DOE Joint Genome Institute"/>
            <person name="Copeland A."/>
            <person name="Lucas S."/>
            <person name="Lapidus A."/>
            <person name="Barry K."/>
            <person name="Glavina del Rio T."/>
            <person name="Dalin E."/>
            <person name="Tice H."/>
            <person name="Pitluck S."/>
            <person name="Chain P."/>
            <person name="Malfatti S."/>
            <person name="Shin M."/>
            <person name="Vergez L."/>
            <person name="Schmutz J."/>
            <person name="Larimer F."/>
            <person name="Land M."/>
            <person name="Hauser L."/>
            <person name="Kyrpides N."/>
            <person name="Mikhailova N."/>
            <person name="Cozen A.E."/>
            <person name="Fitz-Gibbon S.T."/>
            <person name="House C.H."/>
            <person name="Saltikov C."/>
            <person name="Lowe T.M."/>
            <person name="Richardson P."/>
        </authorList>
    </citation>
    <scope>NUCLEOTIDE SEQUENCE [LARGE SCALE GENOMIC DNA]</scope>
    <source>
        <strain evidence="5">JCM 11548</strain>
    </source>
</reference>
<evidence type="ECO:0000256" key="4">
    <source>
        <dbReference type="ARBA" id="ARBA00022764"/>
    </source>
</evidence>
<dbReference type="Proteomes" id="UP000001431">
    <property type="component" value="Chromosome"/>
</dbReference>
<dbReference type="HOGENOM" id="CLU_026974_1_3_2"/>
<proteinExistence type="predicted"/>
<evidence type="ECO:0000313" key="5">
    <source>
        <dbReference type="EMBL" id="ABO07558.1"/>
    </source>
</evidence>
<keyword evidence="4" id="KW-0574">Periplasm</keyword>
<gene>
    <name evidence="5" type="ordered locus">Pcal_0120</name>
</gene>
<dbReference type="PANTHER" id="PTHR30222:SF17">
    <property type="entry name" value="SPERMIDINE_PUTRESCINE-BINDING PERIPLASMIC PROTEIN"/>
    <property type="match status" value="1"/>
</dbReference>
<dbReference type="InterPro" id="IPR006059">
    <property type="entry name" value="SBP"/>
</dbReference>
<dbReference type="Pfam" id="PF13416">
    <property type="entry name" value="SBP_bac_8"/>
    <property type="match status" value="1"/>
</dbReference>
<dbReference type="STRING" id="410359.Pcal_0120"/>
<evidence type="ECO:0000256" key="2">
    <source>
        <dbReference type="ARBA" id="ARBA00022448"/>
    </source>
</evidence>
<dbReference type="KEGG" id="pcl:Pcal_0120"/>
<name>A3MSE1_PYRCJ</name>
<dbReference type="PANTHER" id="PTHR30222">
    <property type="entry name" value="SPERMIDINE/PUTRESCINE-BINDING PERIPLASMIC PROTEIN"/>
    <property type="match status" value="1"/>
</dbReference>
<sequence>MVTRRKLLIAAGGAVVAVALGAIGFSMLQRPRLAVYNYSYYIDKDLLKEFEREFGVEVIYREFESGEEAYSALLRGGGGYDLVVVPDTYLKDVIAGGYVRKIDHGKLSNLGNVAPEFFENPNDRGLQYSIPYAFGITGFAVNYYAMRGVDRRLDSWSDLFDFGLLEKMRDRVAMLEEFIEPVMAAKYALGIDPDDWSDAAVNKVVDLLKRQKDYIRGYLGVSQIVDALAAGELWVSQIWSGDAATARDKFVNLAGEVNRDKFEYVLPRPKTHRWVDFMVIPRDAKNVDAAYAFIDFVLRPENAARITLASYYPTAVKKQLVAKYLPADVLEDPAVYPPEGANLIYLNYTKELLDAVERIRAAVR</sequence>
<dbReference type="GO" id="GO:0019808">
    <property type="term" value="F:polyamine binding"/>
    <property type="evidence" value="ECO:0007669"/>
    <property type="project" value="InterPro"/>
</dbReference>
<dbReference type="GeneID" id="4910084"/>
<comment type="subcellular location">
    <subcellularLocation>
        <location evidence="1">Periplasm</location>
    </subcellularLocation>
</comment>
<dbReference type="PIRSF" id="PIRSF019574">
    <property type="entry name" value="Periplasmic_polyamine_BP"/>
    <property type="match status" value="1"/>
</dbReference>
<evidence type="ECO:0000256" key="3">
    <source>
        <dbReference type="ARBA" id="ARBA00022729"/>
    </source>
</evidence>
<dbReference type="OrthoDB" id="30917at2157"/>
<evidence type="ECO:0000256" key="1">
    <source>
        <dbReference type="ARBA" id="ARBA00004418"/>
    </source>
</evidence>
<keyword evidence="2" id="KW-0813">Transport</keyword>
<dbReference type="SUPFAM" id="SSF53850">
    <property type="entry name" value="Periplasmic binding protein-like II"/>
    <property type="match status" value="1"/>
</dbReference>
<keyword evidence="6" id="KW-1185">Reference proteome</keyword>
<dbReference type="PRINTS" id="PR00909">
    <property type="entry name" value="SPERMDNBNDNG"/>
</dbReference>
<evidence type="ECO:0000313" key="6">
    <source>
        <dbReference type="Proteomes" id="UP000001431"/>
    </source>
</evidence>
<protein>
    <submittedName>
        <fullName evidence="5">Extracellular solute-binding protein, family 1</fullName>
    </submittedName>
</protein>
<dbReference type="AlphaFoldDB" id="A3MSE1"/>
<dbReference type="RefSeq" id="WP_011848815.1">
    <property type="nucleotide sequence ID" value="NC_009073.1"/>
</dbReference>
<dbReference type="eggNOG" id="arCOG00220">
    <property type="taxonomic scope" value="Archaea"/>
</dbReference>